<accession>A0A412KCB2</accession>
<organism evidence="1 2">
    <name type="scientific">Dorea formicigenerans</name>
    <dbReference type="NCBI Taxonomy" id="39486"/>
    <lineage>
        <taxon>Bacteria</taxon>
        <taxon>Bacillati</taxon>
        <taxon>Bacillota</taxon>
        <taxon>Clostridia</taxon>
        <taxon>Lachnospirales</taxon>
        <taxon>Lachnospiraceae</taxon>
        <taxon>Dorea</taxon>
    </lineage>
</organism>
<gene>
    <name evidence="1" type="ORF">DWX78_15415</name>
</gene>
<protein>
    <submittedName>
        <fullName evidence="1">Uncharacterized protein</fullName>
    </submittedName>
</protein>
<comment type="caution">
    <text evidence="1">The sequence shown here is derived from an EMBL/GenBank/DDBJ whole genome shotgun (WGS) entry which is preliminary data.</text>
</comment>
<evidence type="ECO:0000313" key="1">
    <source>
        <dbReference type="EMBL" id="RGS66425.1"/>
    </source>
</evidence>
<name>A0A412KCB2_9FIRM</name>
<sequence>MPRKKKQTNTASLDCGIDGVNIKFLSEFETEQETYYFQRSNSNRIIKYGFLKKLSLKNGLVEYAIFINLPQTLRDSNTLPYNFVDCTKYMRVYQMLTEQLNTIFDFNIAELKVTGIECSFSYTLRDNTLLQPMLNYICRAFISKNTPLHVYVKGTQSRRYKKSKIYCDCINVQSFRTSRSSDCLGSYKCYNKLLEELEHATDEKEHNELEQRISNEGILRFEWVLNERGVNRVLGKDTVLWSVLSADSINKLMKAYKFQLFATDQFYDRLNRLGKDFRYVLKKDMKLYSPKELVLAHKDICELDYTFVKDIFELSYPNKRTAQKTASRLKMELQDRITFSEGLIEELRSLKQLLLSM</sequence>
<dbReference type="AlphaFoldDB" id="A0A412KCB2"/>
<evidence type="ECO:0000313" key="2">
    <source>
        <dbReference type="Proteomes" id="UP000285981"/>
    </source>
</evidence>
<dbReference type="EMBL" id="QRVU01000148">
    <property type="protein sequence ID" value="RGS66425.1"/>
    <property type="molecule type" value="Genomic_DNA"/>
</dbReference>
<reference evidence="1 2" key="1">
    <citation type="submission" date="2018-08" db="EMBL/GenBank/DDBJ databases">
        <title>A genome reference for cultivated species of the human gut microbiota.</title>
        <authorList>
            <person name="Zou Y."/>
            <person name="Xue W."/>
            <person name="Luo G."/>
        </authorList>
    </citation>
    <scope>NUCLEOTIDE SEQUENCE [LARGE SCALE GENOMIC DNA]</scope>
    <source>
        <strain evidence="1 2">AF21-25</strain>
    </source>
</reference>
<proteinExistence type="predicted"/>
<dbReference type="Proteomes" id="UP000285981">
    <property type="component" value="Unassembled WGS sequence"/>
</dbReference>